<proteinExistence type="predicted"/>
<gene>
    <name evidence="1" type="ordered locus">Weevi_1933</name>
</gene>
<organism evidence="1 2">
    <name type="scientific">Weeksella virosa (strain ATCC 43766 / DSM 16922 / JCM 21250 / CCUG 30538 / CDC 9751 / IAM 14551 / NBRC 16016 / NCTC 11634 / CL345/78)</name>
    <dbReference type="NCBI Taxonomy" id="865938"/>
    <lineage>
        <taxon>Bacteria</taxon>
        <taxon>Pseudomonadati</taxon>
        <taxon>Bacteroidota</taxon>
        <taxon>Flavobacteriia</taxon>
        <taxon>Flavobacteriales</taxon>
        <taxon>Weeksellaceae</taxon>
        <taxon>Weeksella</taxon>
    </lineage>
</organism>
<dbReference type="KEGG" id="wvi:Weevi_1933"/>
<reference evidence="2" key="2">
    <citation type="journal article" date="2011" name="Stand. Genomic Sci.">
        <title>Complete genome sequence of Weeksella virosa type strain (9751T).</title>
        <authorList>
            <person name="Lang E."/>
            <person name="Teshima H."/>
            <person name="Lucas S."/>
            <person name="Lapidus A."/>
            <person name="Hammon N."/>
            <person name="Deshpande S."/>
            <person name="Nolan M."/>
            <person name="Cheng J."/>
            <person name="Pitluck S."/>
            <person name="Liolios K."/>
            <person name="Pagani I."/>
            <person name="Mikhailova N."/>
            <person name="Ivanova N."/>
            <person name="Mavromatis K."/>
            <person name="Pati A."/>
            <person name="Tapia R."/>
            <person name="Han C."/>
            <person name="Goodwin L."/>
            <person name="Chen A."/>
            <person name="Palaniappan K."/>
            <person name="Land M."/>
            <person name="Hauser L."/>
            <person name="Chang Y."/>
            <person name="Jeffries C."/>
            <person name="Brambilla E."/>
            <person name="Kopitz M."/>
            <person name="Rohde M."/>
            <person name="Goker M."/>
            <person name="Tindall B."/>
            <person name="Detter J."/>
            <person name="Woyke T."/>
            <person name="Bristow J."/>
            <person name="Eisen J."/>
            <person name="Markowitz V."/>
            <person name="Hugenholtz P."/>
            <person name="Klenk H."/>
            <person name="Kyrpides N."/>
        </authorList>
    </citation>
    <scope>NUCLEOTIDE SEQUENCE [LARGE SCALE GENOMIC DNA]</scope>
    <source>
        <strain evidence="2">ATCC 43766 / DSM 16922 / JCM 21250 / NBRC 16016 / NCTC 11634 / CL345/78</strain>
    </source>
</reference>
<name>F0P133_WEEVC</name>
<evidence type="ECO:0000313" key="1">
    <source>
        <dbReference type="EMBL" id="ADX68617.1"/>
    </source>
</evidence>
<protein>
    <submittedName>
        <fullName evidence="1">Uncharacterized protein</fullName>
    </submittedName>
</protein>
<dbReference type="RefSeq" id="WP_013599006.1">
    <property type="nucleotide sequence ID" value="NC_015144.1"/>
</dbReference>
<sequence length="77" mass="8196">MNNILEVLDTKSKELGNTVSITTTGAALGIAVAKAIEKNQKVGALVGIGLGLLTYALFKPHEEKVKIVLDDFEEELA</sequence>
<dbReference type="Proteomes" id="UP000008641">
    <property type="component" value="Chromosome"/>
</dbReference>
<dbReference type="AlphaFoldDB" id="F0P133"/>
<dbReference type="HOGENOM" id="CLU_2637138_0_0_10"/>
<accession>F0P133</accession>
<dbReference type="OrthoDB" id="9965235at2"/>
<reference evidence="1 2" key="1">
    <citation type="journal article" date="2011" name="Stand. Genomic Sci.">
        <title>Complete genome sequence of Weeksella virosa type strain (9751).</title>
        <authorList>
            <person name="Lang E."/>
            <person name="Teshima H."/>
            <person name="Lucas S."/>
            <person name="Lapidus A."/>
            <person name="Hammon N."/>
            <person name="Deshpande S."/>
            <person name="Nolan M."/>
            <person name="Cheng J.F."/>
            <person name="Pitluck S."/>
            <person name="Liolios K."/>
            <person name="Pagani I."/>
            <person name="Mikhailova N."/>
            <person name="Ivanova N."/>
            <person name="Mavromatis K."/>
            <person name="Pati A."/>
            <person name="Tapia R."/>
            <person name="Han C."/>
            <person name="Goodwin L."/>
            <person name="Chen A."/>
            <person name="Palaniappan K."/>
            <person name="Land M."/>
            <person name="Hauser L."/>
            <person name="Chang Y.J."/>
            <person name="Jeffries C.D."/>
            <person name="Brambilla E.M."/>
            <person name="Kopitz M."/>
            <person name="Rohde M."/>
            <person name="Goker M."/>
            <person name="Tindall B.J."/>
            <person name="Detter J.C."/>
            <person name="Woyke T."/>
            <person name="Bristow J."/>
            <person name="Eisen J.A."/>
            <person name="Markowitz V."/>
            <person name="Hugenholtz P."/>
            <person name="Klenk H.P."/>
            <person name="Kyrpides N.C."/>
        </authorList>
    </citation>
    <scope>NUCLEOTIDE SEQUENCE [LARGE SCALE GENOMIC DNA]</scope>
    <source>
        <strain evidence="2">ATCC 43766 / DSM 16922 / JCM 21250 / NBRC 16016 / NCTC 11634 / CL345/78</strain>
    </source>
</reference>
<keyword evidence="2" id="KW-1185">Reference proteome</keyword>
<evidence type="ECO:0000313" key="2">
    <source>
        <dbReference type="Proteomes" id="UP000008641"/>
    </source>
</evidence>
<dbReference type="EMBL" id="CP002455">
    <property type="protein sequence ID" value="ADX68617.1"/>
    <property type="molecule type" value="Genomic_DNA"/>
</dbReference>
<dbReference type="eggNOG" id="ENOG50344CF">
    <property type="taxonomic scope" value="Bacteria"/>
</dbReference>